<dbReference type="PANTHER" id="PTHR35795">
    <property type="entry name" value="SLR1885 PROTEIN"/>
    <property type="match status" value="1"/>
</dbReference>
<dbReference type="EC" id="3.6.1.41" evidence="1"/>
<dbReference type="NCBIfam" id="TIGR00488">
    <property type="entry name" value="bis(5'-nucleosyl)-tetraphosphatase (symmetrical) YqeK"/>
    <property type="match status" value="1"/>
</dbReference>
<dbReference type="RefSeq" id="WP_035452377.1">
    <property type="nucleotide sequence ID" value="NZ_AZGA01000011.1"/>
</dbReference>
<keyword evidence="3" id="KW-0547">Nucleotide-binding</keyword>
<dbReference type="SMART" id="SM00471">
    <property type="entry name" value="HDc"/>
    <property type="match status" value="1"/>
</dbReference>
<evidence type="ECO:0000259" key="7">
    <source>
        <dbReference type="PROSITE" id="PS51831"/>
    </source>
</evidence>
<name>A0A0R1Y0P1_9LACO</name>
<gene>
    <name evidence="8" type="ORF">FC83_GL000818</name>
</gene>
<keyword evidence="5" id="KW-0408">Iron</keyword>
<sequence>MKRGFTLSESNLADLLPYSYAELLDRVSQKLKPKRFEHVQRVADTAEKLAQKYGADVTRARVAGIVHDYAKDLPDEAFKQVILSQQLDPALLGYNNGIWHGVVGTYFIQRDLQIYDPAILSAVGKHTIGAPKMSKLDQIIFIADFIEPGREFPGVDAARKAAETSLAAGVAFELAQTLNFLVSKKQKIYPKTIASYNAWVVHN</sequence>
<dbReference type="InterPro" id="IPR051094">
    <property type="entry name" value="Diverse_Catalytic_Enzymes"/>
</dbReference>
<keyword evidence="2" id="KW-0479">Metal-binding</keyword>
<evidence type="ECO:0000256" key="2">
    <source>
        <dbReference type="ARBA" id="ARBA00022723"/>
    </source>
</evidence>
<dbReference type="Proteomes" id="UP000051236">
    <property type="component" value="Unassembled WGS sequence"/>
</dbReference>
<dbReference type="eggNOG" id="COG1713">
    <property type="taxonomic scope" value="Bacteria"/>
</dbReference>
<proteinExistence type="predicted"/>
<dbReference type="GO" id="GO:0008803">
    <property type="term" value="F:bis(5'-nucleosyl)-tetraphosphatase (symmetrical) activity"/>
    <property type="evidence" value="ECO:0007669"/>
    <property type="project" value="UniProtKB-EC"/>
</dbReference>
<dbReference type="InterPro" id="IPR006674">
    <property type="entry name" value="HD_domain"/>
</dbReference>
<evidence type="ECO:0000256" key="5">
    <source>
        <dbReference type="ARBA" id="ARBA00023004"/>
    </source>
</evidence>
<dbReference type="Gene3D" id="1.10.3210.10">
    <property type="entry name" value="Hypothetical protein af1432"/>
    <property type="match status" value="1"/>
</dbReference>
<dbReference type="PANTHER" id="PTHR35795:SF1">
    <property type="entry name" value="BIS(5'-NUCLEOSYL)-TETRAPHOSPHATASE, SYMMETRICAL"/>
    <property type="match status" value="1"/>
</dbReference>
<dbReference type="GO" id="GO:0046872">
    <property type="term" value="F:metal ion binding"/>
    <property type="evidence" value="ECO:0007669"/>
    <property type="project" value="UniProtKB-KW"/>
</dbReference>
<feature type="domain" description="HD" evidence="7">
    <location>
        <begin position="35"/>
        <end position="149"/>
    </location>
</feature>
<dbReference type="CDD" id="cd00077">
    <property type="entry name" value="HDc"/>
    <property type="match status" value="1"/>
</dbReference>
<evidence type="ECO:0000256" key="3">
    <source>
        <dbReference type="ARBA" id="ARBA00022741"/>
    </source>
</evidence>
<organism evidence="8 9">
    <name type="scientific">Agrilactobacillus composti DSM 18527 = JCM 14202</name>
    <dbReference type="NCBI Taxonomy" id="1423734"/>
    <lineage>
        <taxon>Bacteria</taxon>
        <taxon>Bacillati</taxon>
        <taxon>Bacillota</taxon>
        <taxon>Bacilli</taxon>
        <taxon>Lactobacillales</taxon>
        <taxon>Lactobacillaceae</taxon>
        <taxon>Agrilactobacillus</taxon>
    </lineage>
</organism>
<dbReference type="Pfam" id="PF01966">
    <property type="entry name" value="HD"/>
    <property type="match status" value="1"/>
</dbReference>
<evidence type="ECO:0000313" key="8">
    <source>
        <dbReference type="EMBL" id="KRM35791.1"/>
    </source>
</evidence>
<dbReference type="AlphaFoldDB" id="A0A0R1Y0P1"/>
<dbReference type="InterPro" id="IPR005249">
    <property type="entry name" value="YqeK"/>
</dbReference>
<dbReference type="GO" id="GO:0000166">
    <property type="term" value="F:nucleotide binding"/>
    <property type="evidence" value="ECO:0007669"/>
    <property type="project" value="UniProtKB-KW"/>
</dbReference>
<accession>A0A0R1Y0P1</accession>
<keyword evidence="9" id="KW-1185">Reference proteome</keyword>
<keyword evidence="4" id="KW-0378">Hydrolase</keyword>
<dbReference type="EMBL" id="AZGA01000011">
    <property type="protein sequence ID" value="KRM35791.1"/>
    <property type="molecule type" value="Genomic_DNA"/>
</dbReference>
<dbReference type="PROSITE" id="PS51831">
    <property type="entry name" value="HD"/>
    <property type="match status" value="1"/>
</dbReference>
<comment type="caution">
    <text evidence="8">The sequence shown here is derived from an EMBL/GenBank/DDBJ whole genome shotgun (WGS) entry which is preliminary data.</text>
</comment>
<dbReference type="SUPFAM" id="SSF109604">
    <property type="entry name" value="HD-domain/PDEase-like"/>
    <property type="match status" value="1"/>
</dbReference>
<evidence type="ECO:0000256" key="4">
    <source>
        <dbReference type="ARBA" id="ARBA00022801"/>
    </source>
</evidence>
<evidence type="ECO:0000313" key="9">
    <source>
        <dbReference type="Proteomes" id="UP000051236"/>
    </source>
</evidence>
<reference evidence="8 9" key="1">
    <citation type="journal article" date="2015" name="Genome Announc.">
        <title>Expanding the biotechnology potential of lactobacilli through comparative genomics of 213 strains and associated genera.</title>
        <authorList>
            <person name="Sun Z."/>
            <person name="Harris H.M."/>
            <person name="McCann A."/>
            <person name="Guo C."/>
            <person name="Argimon S."/>
            <person name="Zhang W."/>
            <person name="Yang X."/>
            <person name="Jeffery I.B."/>
            <person name="Cooney J.C."/>
            <person name="Kagawa T.F."/>
            <person name="Liu W."/>
            <person name="Song Y."/>
            <person name="Salvetti E."/>
            <person name="Wrobel A."/>
            <person name="Rasinkangas P."/>
            <person name="Parkhill J."/>
            <person name="Rea M.C."/>
            <person name="O'Sullivan O."/>
            <person name="Ritari J."/>
            <person name="Douillard F.P."/>
            <person name="Paul Ross R."/>
            <person name="Yang R."/>
            <person name="Briner A.E."/>
            <person name="Felis G.E."/>
            <person name="de Vos W.M."/>
            <person name="Barrangou R."/>
            <person name="Klaenhammer T.R."/>
            <person name="Caufield P.W."/>
            <person name="Cui Y."/>
            <person name="Zhang H."/>
            <person name="O'Toole P.W."/>
        </authorList>
    </citation>
    <scope>NUCLEOTIDE SEQUENCE [LARGE SCALE GENOMIC DNA]</scope>
    <source>
        <strain evidence="8 9">DSM 18527</strain>
    </source>
</reference>
<dbReference type="STRING" id="1423734.FC83_GL000818"/>
<evidence type="ECO:0000256" key="1">
    <source>
        <dbReference type="ARBA" id="ARBA00012506"/>
    </source>
</evidence>
<protein>
    <recommendedName>
        <fullName evidence="1">bis(5'-nucleosyl)-tetraphosphatase (symmetrical)</fullName>
        <ecNumber evidence="1">3.6.1.41</ecNumber>
    </recommendedName>
</protein>
<evidence type="ECO:0000256" key="6">
    <source>
        <dbReference type="ARBA" id="ARBA00049417"/>
    </source>
</evidence>
<dbReference type="PATRIC" id="fig|1423734.3.peg.827"/>
<dbReference type="OrthoDB" id="9782134at2"/>
<dbReference type="InterPro" id="IPR003607">
    <property type="entry name" value="HD/PDEase_dom"/>
</dbReference>
<comment type="catalytic activity">
    <reaction evidence="6">
        <text>P(1),P(4)-bis(5'-adenosyl) tetraphosphate + H2O = 2 ADP + 2 H(+)</text>
        <dbReference type="Rhea" id="RHEA:24252"/>
        <dbReference type="ChEBI" id="CHEBI:15377"/>
        <dbReference type="ChEBI" id="CHEBI:15378"/>
        <dbReference type="ChEBI" id="CHEBI:58141"/>
        <dbReference type="ChEBI" id="CHEBI:456216"/>
        <dbReference type="EC" id="3.6.1.41"/>
    </reaction>
</comment>